<feature type="domain" description="DAGKc" evidence="6">
    <location>
        <begin position="262"/>
        <end position="401"/>
    </location>
</feature>
<evidence type="ECO:0000256" key="1">
    <source>
        <dbReference type="ARBA" id="ARBA00022679"/>
    </source>
</evidence>
<evidence type="ECO:0000256" key="2">
    <source>
        <dbReference type="ARBA" id="ARBA00022741"/>
    </source>
</evidence>
<dbReference type="AlphaFoldDB" id="A0A922D801"/>
<dbReference type="Proteomes" id="UP000811246">
    <property type="component" value="Chromosome 16"/>
</dbReference>
<name>A0A922D801_CARIL</name>
<evidence type="ECO:0000313" key="7">
    <source>
        <dbReference type="EMBL" id="KAG6671350.1"/>
    </source>
</evidence>
<keyword evidence="4" id="KW-0067">ATP-binding</keyword>
<sequence length="671" mass="73299">MQKSASLSRHSNSVNTPSSLRLITPQQSLRRLGLCSQIATGGQHSSPIVFPEKRNKAKASTRRSSEVSAGGTAPAAPADDPDKAKTFEHRIDIGGPAAAGGDEKSDLLGCAVFSGKLVWDKRKTSSENTTHAQQTSTTDITSQEAVDAKLTSRALVWSSHILNLDDVVSVSYNVGLRHFTVHSYPLKKGSCGLSCLIKSRRSRKDFRFFAPTMEEAVGWVAGFADQQCFVNCLPHPLVSSKKQASSELLPPDTPPELLFKCKNPPKMLVILNPRSGRGRSSKVFHGIVEPIFKLAGFKLEVKETTSAGHARKLASSVDIDTCPDGIICVGGDGIINEVLNGLLTRDNQKEGISIPIGIIPAGSDNSLVWTVLGVRDPISAAMAIVKGGLTATDVFAIEWIQRGVIHFGMTVSYFGFVSDVLELSEKYQKRFGPLRYFVAGFLKFLCLPKYNYEVEYLPASKEDGDGNFTTEREVVDISELYTDIMRRSSKDGIPRASSLSSIDSIMTPSRMSGGDLDTTCSKNPIELPGPSDDVETGMRREVIPRCEDKWVVTKGQYLGILVCNHACRTVQSSQVVAPKAEHDDNTMDLLLVHGSGRLRLLRFFILLQLGRHLSLPYVEYVKVKSVKIKPGKHTHNGCGIDGELFALNEQVISSLLPEQCRLIGRIQSHHV</sequence>
<accession>A0A922D801</accession>
<dbReference type="GO" id="GO:0016020">
    <property type="term" value="C:membrane"/>
    <property type="evidence" value="ECO:0007669"/>
    <property type="project" value="GOC"/>
</dbReference>
<keyword evidence="1" id="KW-0808">Transferase</keyword>
<feature type="compositionally biased region" description="Low complexity" evidence="5">
    <location>
        <begin position="69"/>
        <end position="78"/>
    </location>
</feature>
<organism evidence="7 8">
    <name type="scientific">Carya illinoinensis</name>
    <name type="common">Pecan</name>
    <dbReference type="NCBI Taxonomy" id="32201"/>
    <lineage>
        <taxon>Eukaryota</taxon>
        <taxon>Viridiplantae</taxon>
        <taxon>Streptophyta</taxon>
        <taxon>Embryophyta</taxon>
        <taxon>Tracheophyta</taxon>
        <taxon>Spermatophyta</taxon>
        <taxon>Magnoliopsida</taxon>
        <taxon>eudicotyledons</taxon>
        <taxon>Gunneridae</taxon>
        <taxon>Pentapetalae</taxon>
        <taxon>rosids</taxon>
        <taxon>fabids</taxon>
        <taxon>Fagales</taxon>
        <taxon>Juglandaceae</taxon>
        <taxon>Carya</taxon>
    </lineage>
</organism>
<dbReference type="GO" id="GO:0005524">
    <property type="term" value="F:ATP binding"/>
    <property type="evidence" value="ECO:0007669"/>
    <property type="project" value="UniProtKB-KW"/>
</dbReference>
<dbReference type="Pfam" id="PF00781">
    <property type="entry name" value="DAGK_cat"/>
    <property type="match status" value="1"/>
</dbReference>
<proteinExistence type="predicted"/>
<dbReference type="GO" id="GO:0006672">
    <property type="term" value="P:ceramide metabolic process"/>
    <property type="evidence" value="ECO:0007669"/>
    <property type="project" value="TreeGrafter"/>
</dbReference>
<gene>
    <name evidence="7" type="ORF">I3842_16G000200</name>
</gene>
<protein>
    <recommendedName>
        <fullName evidence="6">DAGKc domain-containing protein</fullName>
    </recommendedName>
</protein>
<dbReference type="InterPro" id="IPR045540">
    <property type="entry name" value="YegS/DAGK_C"/>
</dbReference>
<keyword evidence="3" id="KW-0418">Kinase</keyword>
<comment type="caution">
    <text evidence="7">The sequence shown here is derived from an EMBL/GenBank/DDBJ whole genome shotgun (WGS) entry which is preliminary data.</text>
</comment>
<dbReference type="InterPro" id="IPR050187">
    <property type="entry name" value="Lipid_Phosphate_FormReg"/>
</dbReference>
<evidence type="ECO:0000313" key="8">
    <source>
        <dbReference type="Proteomes" id="UP000811246"/>
    </source>
</evidence>
<dbReference type="PROSITE" id="PS50146">
    <property type="entry name" value="DAGK"/>
    <property type="match status" value="1"/>
</dbReference>
<dbReference type="PANTHER" id="PTHR12358">
    <property type="entry name" value="SPHINGOSINE KINASE"/>
    <property type="match status" value="1"/>
</dbReference>
<dbReference type="Pfam" id="PF19279">
    <property type="entry name" value="YegS_C"/>
    <property type="match status" value="1"/>
</dbReference>
<evidence type="ECO:0000259" key="6">
    <source>
        <dbReference type="PROSITE" id="PS50146"/>
    </source>
</evidence>
<dbReference type="GO" id="GO:0001729">
    <property type="term" value="F:ceramide kinase activity"/>
    <property type="evidence" value="ECO:0007669"/>
    <property type="project" value="TreeGrafter"/>
</dbReference>
<dbReference type="EMBL" id="CM031840">
    <property type="protein sequence ID" value="KAG6671350.1"/>
    <property type="molecule type" value="Genomic_DNA"/>
</dbReference>
<evidence type="ECO:0000256" key="3">
    <source>
        <dbReference type="ARBA" id="ARBA00022777"/>
    </source>
</evidence>
<evidence type="ECO:0000256" key="4">
    <source>
        <dbReference type="ARBA" id="ARBA00022840"/>
    </source>
</evidence>
<evidence type="ECO:0000256" key="5">
    <source>
        <dbReference type="SAM" id="MobiDB-lite"/>
    </source>
</evidence>
<dbReference type="SMART" id="SM00046">
    <property type="entry name" value="DAGKc"/>
    <property type="match status" value="1"/>
</dbReference>
<feature type="region of interest" description="Disordered" evidence="5">
    <location>
        <begin position="40"/>
        <end position="83"/>
    </location>
</feature>
<reference evidence="7" key="1">
    <citation type="submission" date="2021-01" db="EMBL/GenBank/DDBJ databases">
        <authorList>
            <person name="Lovell J.T."/>
            <person name="Bentley N."/>
            <person name="Bhattarai G."/>
            <person name="Jenkins J.W."/>
            <person name="Sreedasyam A."/>
            <person name="Alarcon Y."/>
            <person name="Bock C."/>
            <person name="Boston L."/>
            <person name="Carlson J."/>
            <person name="Cervantes K."/>
            <person name="Clermont K."/>
            <person name="Krom N."/>
            <person name="Kubenka K."/>
            <person name="Mamidi S."/>
            <person name="Mattison C."/>
            <person name="Monteros M."/>
            <person name="Pisani C."/>
            <person name="Plott C."/>
            <person name="Rajasekar S."/>
            <person name="Rhein H.S."/>
            <person name="Rohla C."/>
            <person name="Song M."/>
            <person name="Hilaire R.S."/>
            <person name="Shu S."/>
            <person name="Wells L."/>
            <person name="Wang X."/>
            <person name="Webber J."/>
            <person name="Heerema R.J."/>
            <person name="Klein P."/>
            <person name="Conner P."/>
            <person name="Grauke L."/>
            <person name="Grimwood J."/>
            <person name="Schmutz J."/>
            <person name="Randall J.J."/>
        </authorList>
    </citation>
    <scope>NUCLEOTIDE SEQUENCE</scope>
    <source>
        <tissue evidence="7">Leaf</tissue>
    </source>
</reference>
<keyword evidence="2" id="KW-0547">Nucleotide-binding</keyword>
<dbReference type="InterPro" id="IPR001206">
    <property type="entry name" value="Diacylglycerol_kinase_cat_dom"/>
</dbReference>
<dbReference type="PANTHER" id="PTHR12358:SF111">
    <property type="entry name" value="CERAMIDE KINASE, ISOFORM A"/>
    <property type="match status" value="1"/>
</dbReference>
<feature type="region of interest" description="Disordered" evidence="5">
    <location>
        <begin position="1"/>
        <end position="22"/>
    </location>
</feature>